<evidence type="ECO:0008006" key="3">
    <source>
        <dbReference type="Google" id="ProtNLM"/>
    </source>
</evidence>
<organism evidence="1 2">
    <name type="scientific">Phrynosoma platyrhinos</name>
    <name type="common">Desert horned lizard</name>
    <dbReference type="NCBI Taxonomy" id="52577"/>
    <lineage>
        <taxon>Eukaryota</taxon>
        <taxon>Metazoa</taxon>
        <taxon>Chordata</taxon>
        <taxon>Craniata</taxon>
        <taxon>Vertebrata</taxon>
        <taxon>Euteleostomi</taxon>
        <taxon>Lepidosauria</taxon>
        <taxon>Squamata</taxon>
        <taxon>Bifurcata</taxon>
        <taxon>Unidentata</taxon>
        <taxon>Episquamata</taxon>
        <taxon>Toxicofera</taxon>
        <taxon>Iguania</taxon>
        <taxon>Phrynosomatidae</taxon>
        <taxon>Phrynosomatinae</taxon>
        <taxon>Phrynosoma</taxon>
    </lineage>
</organism>
<sequence>MEVRAICGCWSGWASAATSSLRGLCVSTWWERVHLFSCAPPRLFNWLTMASLGLNQLLGACVSLTSSRFVSGTSTPLQFCYERPQRLESLPLLFSENMSNFG</sequence>
<dbReference type="Proteomes" id="UP000826234">
    <property type="component" value="Unassembled WGS sequence"/>
</dbReference>
<protein>
    <recommendedName>
        <fullName evidence="3">Secreted protein</fullName>
    </recommendedName>
</protein>
<evidence type="ECO:0000313" key="2">
    <source>
        <dbReference type="Proteomes" id="UP000826234"/>
    </source>
</evidence>
<accession>A0ABQ7SR22</accession>
<comment type="caution">
    <text evidence="1">The sequence shown here is derived from an EMBL/GenBank/DDBJ whole genome shotgun (WGS) entry which is preliminary data.</text>
</comment>
<reference evidence="1 2" key="1">
    <citation type="journal article" date="2022" name="Gigascience">
        <title>A chromosome-level genome assembly and annotation of the desert horned lizard, Phrynosoma platyrhinos, provides insight into chromosomal rearrangements among reptiles.</title>
        <authorList>
            <person name="Koochekian N."/>
            <person name="Ascanio A."/>
            <person name="Farleigh K."/>
            <person name="Card D.C."/>
            <person name="Schield D.R."/>
            <person name="Castoe T.A."/>
            <person name="Jezkova T."/>
        </authorList>
    </citation>
    <scope>NUCLEOTIDE SEQUENCE [LARGE SCALE GENOMIC DNA]</scope>
    <source>
        <strain evidence="1">NK-2021</strain>
    </source>
</reference>
<dbReference type="EMBL" id="JAIPUX010003439">
    <property type="protein sequence ID" value="KAH0619771.1"/>
    <property type="molecule type" value="Genomic_DNA"/>
</dbReference>
<name>A0ABQ7SR22_PHRPL</name>
<keyword evidence="2" id="KW-1185">Reference proteome</keyword>
<proteinExistence type="predicted"/>
<evidence type="ECO:0000313" key="1">
    <source>
        <dbReference type="EMBL" id="KAH0619771.1"/>
    </source>
</evidence>
<gene>
    <name evidence="1" type="ORF">JD844_014028</name>
</gene>